<gene>
    <name evidence="2" type="ORF">FIBSPDRAFT_727503</name>
</gene>
<dbReference type="OrthoDB" id="3038990at2759"/>
<keyword evidence="1" id="KW-1133">Transmembrane helix</keyword>
<keyword evidence="1" id="KW-0812">Transmembrane</keyword>
<accession>A0A166SFK0</accession>
<evidence type="ECO:0000313" key="2">
    <source>
        <dbReference type="EMBL" id="KZP29390.1"/>
    </source>
</evidence>
<keyword evidence="1" id="KW-0472">Membrane</keyword>
<reference evidence="2 3" key="1">
    <citation type="journal article" date="2016" name="Mol. Biol. Evol.">
        <title>Comparative Genomics of Early-Diverging Mushroom-Forming Fungi Provides Insights into the Origins of Lignocellulose Decay Capabilities.</title>
        <authorList>
            <person name="Nagy L.G."/>
            <person name="Riley R."/>
            <person name="Tritt A."/>
            <person name="Adam C."/>
            <person name="Daum C."/>
            <person name="Floudas D."/>
            <person name="Sun H."/>
            <person name="Yadav J.S."/>
            <person name="Pangilinan J."/>
            <person name="Larsson K.H."/>
            <person name="Matsuura K."/>
            <person name="Barry K."/>
            <person name="Labutti K."/>
            <person name="Kuo R."/>
            <person name="Ohm R.A."/>
            <person name="Bhattacharya S.S."/>
            <person name="Shirouzu T."/>
            <person name="Yoshinaga Y."/>
            <person name="Martin F.M."/>
            <person name="Grigoriev I.V."/>
            <person name="Hibbett D.S."/>
        </authorList>
    </citation>
    <scope>NUCLEOTIDE SEQUENCE [LARGE SCALE GENOMIC DNA]</scope>
    <source>
        <strain evidence="2 3">CBS 109695</strain>
    </source>
</reference>
<dbReference type="Proteomes" id="UP000076532">
    <property type="component" value="Unassembled WGS sequence"/>
</dbReference>
<sequence length="314" mass="34729">MDSSLTSIIYQLQANQTSKYIFVAQFVVSAFTSLSDDHPLKHLNQWYTWDWLLSISEEYEVVLKAGLSCSTTIYFASRINAFGQMFCLMLFRVAAVPGCAPLFAMSATCAFLASVCTSFLFFIRVRAVYLKSRLITFAFGAVWIMTIVVNLTQYSAVHAVHIPGTEFCMAISFEKLFGLPSIAHAVNDTLVFLAISYRLAANAATEDSWHARLQTIANTRGLYSVSSSLMRSGQLYYFATILGFSANFIIMYSSVAPIHFRYMLLNMVYALANITACHVFRGVALGTMASQNTPSGLSTTMIVAALELDPLPSH</sequence>
<feature type="transmembrane region" description="Helical" evidence="1">
    <location>
        <begin position="73"/>
        <end position="94"/>
    </location>
</feature>
<evidence type="ECO:0000256" key="1">
    <source>
        <dbReference type="SAM" id="Phobius"/>
    </source>
</evidence>
<name>A0A166SFK0_9AGAM</name>
<protein>
    <submittedName>
        <fullName evidence="2">Uncharacterized protein</fullName>
    </submittedName>
</protein>
<evidence type="ECO:0000313" key="3">
    <source>
        <dbReference type="Proteomes" id="UP000076532"/>
    </source>
</evidence>
<feature type="transmembrane region" description="Helical" evidence="1">
    <location>
        <begin position="134"/>
        <end position="154"/>
    </location>
</feature>
<feature type="transmembrane region" description="Helical" evidence="1">
    <location>
        <begin position="267"/>
        <end position="289"/>
    </location>
</feature>
<proteinExistence type="predicted"/>
<dbReference type="EMBL" id="KV417498">
    <property type="protein sequence ID" value="KZP29390.1"/>
    <property type="molecule type" value="Genomic_DNA"/>
</dbReference>
<feature type="transmembrane region" description="Helical" evidence="1">
    <location>
        <begin position="235"/>
        <end position="255"/>
    </location>
</feature>
<keyword evidence="3" id="KW-1185">Reference proteome</keyword>
<dbReference type="AlphaFoldDB" id="A0A166SFK0"/>
<organism evidence="2 3">
    <name type="scientific">Athelia psychrophila</name>
    <dbReference type="NCBI Taxonomy" id="1759441"/>
    <lineage>
        <taxon>Eukaryota</taxon>
        <taxon>Fungi</taxon>
        <taxon>Dikarya</taxon>
        <taxon>Basidiomycota</taxon>
        <taxon>Agaricomycotina</taxon>
        <taxon>Agaricomycetes</taxon>
        <taxon>Agaricomycetidae</taxon>
        <taxon>Atheliales</taxon>
        <taxon>Atheliaceae</taxon>
        <taxon>Athelia</taxon>
    </lineage>
</organism>
<feature type="transmembrane region" description="Helical" evidence="1">
    <location>
        <begin position="100"/>
        <end position="122"/>
    </location>
</feature>